<dbReference type="InterPro" id="IPR024079">
    <property type="entry name" value="MetalloPept_cat_dom_sf"/>
</dbReference>
<dbReference type="SUPFAM" id="SSF55486">
    <property type="entry name" value="Metalloproteases ('zincins'), catalytic domain"/>
    <property type="match status" value="1"/>
</dbReference>
<dbReference type="PROSITE" id="PS51257">
    <property type="entry name" value="PROKAR_LIPOPROTEIN"/>
    <property type="match status" value="1"/>
</dbReference>
<protein>
    <submittedName>
        <fullName evidence="1">Uncharacterized protein</fullName>
    </submittedName>
</protein>
<evidence type="ECO:0000313" key="2">
    <source>
        <dbReference type="Proteomes" id="UP000523161"/>
    </source>
</evidence>
<organism evidence="1 2">
    <name type="scientific">Rheinheimera lutimaris</name>
    <dbReference type="NCBI Taxonomy" id="2740584"/>
    <lineage>
        <taxon>Bacteria</taxon>
        <taxon>Pseudomonadati</taxon>
        <taxon>Pseudomonadota</taxon>
        <taxon>Gammaproteobacteria</taxon>
        <taxon>Chromatiales</taxon>
        <taxon>Chromatiaceae</taxon>
        <taxon>Rheinheimera</taxon>
    </lineage>
</organism>
<dbReference type="RefSeq" id="WP_173501087.1">
    <property type="nucleotide sequence ID" value="NZ_JABSOD010000008.1"/>
</dbReference>
<reference evidence="1 2" key="1">
    <citation type="submission" date="2020-06" db="EMBL/GenBank/DDBJ databases">
        <title>Rheinheimera sp. nov., a marine bacterium isolated from coastal.</title>
        <authorList>
            <person name="Yu Q."/>
            <person name="Qi Y."/>
            <person name="Pu J."/>
        </authorList>
    </citation>
    <scope>NUCLEOTIDE SEQUENCE [LARGE SCALE GENOMIC DNA]</scope>
    <source>
        <strain evidence="1 2">YQF-2</strain>
    </source>
</reference>
<accession>A0A7Y5EHU0</accession>
<comment type="caution">
    <text evidence="1">The sequence shown here is derived from an EMBL/GenBank/DDBJ whole genome shotgun (WGS) entry which is preliminary data.</text>
</comment>
<dbReference type="Gene3D" id="3.40.390.10">
    <property type="entry name" value="Collagenase (Catalytic Domain)"/>
    <property type="match status" value="1"/>
</dbReference>
<evidence type="ECO:0000313" key="1">
    <source>
        <dbReference type="EMBL" id="NRQ42840.1"/>
    </source>
</evidence>
<dbReference type="EMBL" id="JABSOD010000008">
    <property type="protein sequence ID" value="NRQ42840.1"/>
    <property type="molecule type" value="Genomic_DNA"/>
</dbReference>
<gene>
    <name evidence="1" type="ORF">HRH59_09780</name>
</gene>
<name>A0A7Y5EHU0_9GAMM</name>
<dbReference type="Proteomes" id="UP000523161">
    <property type="component" value="Unassembled WGS sequence"/>
</dbReference>
<dbReference type="AlphaFoldDB" id="A0A7Y5EHU0"/>
<keyword evidence="2" id="KW-1185">Reference proteome</keyword>
<proteinExistence type="predicted"/>
<dbReference type="GO" id="GO:0008237">
    <property type="term" value="F:metallopeptidase activity"/>
    <property type="evidence" value="ECO:0007669"/>
    <property type="project" value="InterPro"/>
</dbReference>
<sequence length="342" mass="35520">MKTSSVFLCAAIAAGIAGCNSEHGVEQQFWTPLASVTVDSGSGTTSAVAVPLDNLRRALKVSAQPQGCLRVSSAINIAGEQLIANLAVSDANIWRTAKLHQAGLLVLEGAAAELTHISFDAVACDASAGGTLPTGVMVESHLSAQPTHPGLKLRLVLSPAISAELDTELLAQLIGVELQLDIAITAVQATADSEVVMQHQADFSSLASILAVLPTKAQDTIDLVIGPCLLQQTPFGRQQLAGFTPRIPGGAGPADGVFVARTNCGFADAAPGTVNEIARLAAHEIGHYLGLAHPEEADGSEDDLASTNSHNLMHRIPLTATATGLTFEQRERMLAHPFVTEL</sequence>